<sequence length="239" mass="24359">MTDTAKEQAKHVGHEAAEATSHVAHTAKDEAAGVASEASAQAKSLFAESRQELTDQAEKQQRRVAEGLRSLSGELDTMAQHSESDSTAGRLVSQMASKADDVAAWLDQRDPGSLVDEVKGFARQHPGAFIAMAAGAGLLVGRLTRSLVSGDEGSSSSRTSGMGRDDTRTMPASQVFPPTGAGERGPSPADPLRSGMGTTATGMGTGMGTGSGMGTTGATGTDPMRRDEGMPGASGEVAP</sequence>
<organism evidence="2 3">
    <name type="scientific">Ruicaihuangia caeni</name>
    <dbReference type="NCBI Taxonomy" id="3042517"/>
    <lineage>
        <taxon>Bacteria</taxon>
        <taxon>Bacillati</taxon>
        <taxon>Actinomycetota</taxon>
        <taxon>Actinomycetes</taxon>
        <taxon>Micrococcales</taxon>
        <taxon>Microbacteriaceae</taxon>
        <taxon>Ruicaihuangia</taxon>
    </lineage>
</organism>
<feature type="region of interest" description="Disordered" evidence="1">
    <location>
        <begin position="1"/>
        <end position="68"/>
    </location>
</feature>
<evidence type="ECO:0008006" key="4">
    <source>
        <dbReference type="Google" id="ProtNLM"/>
    </source>
</evidence>
<feature type="region of interest" description="Disordered" evidence="1">
    <location>
        <begin position="147"/>
        <end position="239"/>
    </location>
</feature>
<accession>A0AAW6T538</accession>
<feature type="compositionally biased region" description="Low complexity" evidence="1">
    <location>
        <begin position="32"/>
        <end position="42"/>
    </location>
</feature>
<feature type="compositionally biased region" description="Basic and acidic residues" evidence="1">
    <location>
        <begin position="1"/>
        <end position="17"/>
    </location>
</feature>
<evidence type="ECO:0000256" key="1">
    <source>
        <dbReference type="SAM" id="MobiDB-lite"/>
    </source>
</evidence>
<name>A0AAW6T538_9MICO</name>
<feature type="compositionally biased region" description="Basic and acidic residues" evidence="1">
    <location>
        <begin position="49"/>
        <end position="66"/>
    </location>
</feature>
<feature type="compositionally biased region" description="Low complexity" evidence="1">
    <location>
        <begin position="147"/>
        <end position="162"/>
    </location>
</feature>
<dbReference type="AlphaFoldDB" id="A0AAW6T538"/>
<comment type="caution">
    <text evidence="2">The sequence shown here is derived from an EMBL/GenBank/DDBJ whole genome shotgun (WGS) entry which is preliminary data.</text>
</comment>
<gene>
    <name evidence="2" type="ORF">QF206_08220</name>
</gene>
<keyword evidence="3" id="KW-1185">Reference proteome</keyword>
<reference evidence="2 3" key="1">
    <citation type="submission" date="2023-04" db="EMBL/GenBank/DDBJ databases">
        <title>Klugiella caeni sp. nov. isolated from the sludge of biochemical tank.</title>
        <authorList>
            <person name="Geng K."/>
        </authorList>
    </citation>
    <scope>NUCLEOTIDE SEQUENCE [LARGE SCALE GENOMIC DNA]</scope>
    <source>
        <strain evidence="2 3">YN-L-19</strain>
    </source>
</reference>
<evidence type="ECO:0000313" key="2">
    <source>
        <dbReference type="EMBL" id="MDI2098946.1"/>
    </source>
</evidence>
<proteinExistence type="predicted"/>
<dbReference type="EMBL" id="JASATX010000003">
    <property type="protein sequence ID" value="MDI2098946.1"/>
    <property type="molecule type" value="Genomic_DNA"/>
</dbReference>
<dbReference type="RefSeq" id="WP_281488734.1">
    <property type="nucleotide sequence ID" value="NZ_JASATX010000003.1"/>
</dbReference>
<protein>
    <recommendedName>
        <fullName evidence="4">DUF3618 domain-containing protein</fullName>
    </recommendedName>
</protein>
<feature type="compositionally biased region" description="Gly residues" evidence="1">
    <location>
        <begin position="203"/>
        <end position="217"/>
    </location>
</feature>
<dbReference type="Proteomes" id="UP001321506">
    <property type="component" value="Unassembled WGS sequence"/>
</dbReference>
<evidence type="ECO:0000313" key="3">
    <source>
        <dbReference type="Proteomes" id="UP001321506"/>
    </source>
</evidence>